<organism evidence="2">
    <name type="scientific">viral metagenome</name>
    <dbReference type="NCBI Taxonomy" id="1070528"/>
    <lineage>
        <taxon>unclassified sequences</taxon>
        <taxon>metagenomes</taxon>
        <taxon>organismal metagenomes</taxon>
    </lineage>
</organism>
<feature type="compositionally biased region" description="Basic and acidic residues" evidence="1">
    <location>
        <begin position="53"/>
        <end position="75"/>
    </location>
</feature>
<evidence type="ECO:0000313" key="2">
    <source>
        <dbReference type="EMBL" id="QHT03806.1"/>
    </source>
</evidence>
<accession>A0A6C0CGB0</accession>
<protein>
    <submittedName>
        <fullName evidence="2">Uncharacterized protein</fullName>
    </submittedName>
</protein>
<dbReference type="EMBL" id="MN739417">
    <property type="protein sequence ID" value="QHT03806.1"/>
    <property type="molecule type" value="Genomic_DNA"/>
</dbReference>
<feature type="region of interest" description="Disordered" evidence="1">
    <location>
        <begin position="40"/>
        <end position="75"/>
    </location>
</feature>
<evidence type="ECO:0000256" key="1">
    <source>
        <dbReference type="SAM" id="MobiDB-lite"/>
    </source>
</evidence>
<reference evidence="2" key="1">
    <citation type="journal article" date="2020" name="Nature">
        <title>Giant virus diversity and host interactions through global metagenomics.</title>
        <authorList>
            <person name="Schulz F."/>
            <person name="Roux S."/>
            <person name="Paez-Espino D."/>
            <person name="Jungbluth S."/>
            <person name="Walsh D.A."/>
            <person name="Denef V.J."/>
            <person name="McMahon K.D."/>
            <person name="Konstantinidis K.T."/>
            <person name="Eloe-Fadrosh E.A."/>
            <person name="Kyrpides N.C."/>
            <person name="Woyke T."/>
        </authorList>
    </citation>
    <scope>NUCLEOTIDE SEQUENCE</scope>
    <source>
        <strain evidence="2">GVMAG-M-3300021120-1</strain>
    </source>
</reference>
<name>A0A6C0CGB0_9ZZZZ</name>
<proteinExistence type="predicted"/>
<sequence length="75" mass="8845">MEEIYLLSAFSYCIGQMCCWYVIFDACGCIDPNQRRFRNMEQQPQQQLPPPAAKERNPFKNPDLPRDEHLQCAYS</sequence>
<dbReference type="AlphaFoldDB" id="A0A6C0CGB0"/>